<sequence>MKPGSLLIIGAWLLLLGGVVDLINNAVGSIFAVSSGDGMPSSAQMFVGMFTAVLIFLGLPVLVALQRKRARVLSLVGVGFLMLTLLAGLVLLVQVLSLVSTQPVTPNDASSSPPIGILVCAIILTIAGTIGGIVEGIAVLRARVLVAGIAWLFFVGALLQLVGFFLEGLPSTLVSSANAAAFDLAIIWSAFYVIRPRSTIAESLQGQSLPQGN</sequence>
<name>A0A8J3HS01_9CHLR</name>
<gene>
    <name evidence="2" type="ORF">KSX_03640</name>
</gene>
<dbReference type="RefSeq" id="WP_220191775.1">
    <property type="nucleotide sequence ID" value="NZ_BNJF01000001.1"/>
</dbReference>
<protein>
    <recommendedName>
        <fullName evidence="4">DUF4386 family protein</fullName>
    </recommendedName>
</protein>
<feature type="transmembrane region" description="Helical" evidence="1">
    <location>
        <begin position="72"/>
        <end position="95"/>
    </location>
</feature>
<evidence type="ECO:0008006" key="4">
    <source>
        <dbReference type="Google" id="ProtNLM"/>
    </source>
</evidence>
<accession>A0A8J3HS01</accession>
<proteinExistence type="predicted"/>
<organism evidence="2 3">
    <name type="scientific">Ktedonospora formicarum</name>
    <dbReference type="NCBI Taxonomy" id="2778364"/>
    <lineage>
        <taxon>Bacteria</taxon>
        <taxon>Bacillati</taxon>
        <taxon>Chloroflexota</taxon>
        <taxon>Ktedonobacteria</taxon>
        <taxon>Ktedonobacterales</taxon>
        <taxon>Ktedonobacteraceae</taxon>
        <taxon>Ktedonospora</taxon>
    </lineage>
</organism>
<keyword evidence="1" id="KW-0472">Membrane</keyword>
<keyword evidence="1" id="KW-1133">Transmembrane helix</keyword>
<dbReference type="Proteomes" id="UP000612362">
    <property type="component" value="Unassembled WGS sequence"/>
</dbReference>
<feature type="transmembrane region" description="Helical" evidence="1">
    <location>
        <begin position="115"/>
        <end position="137"/>
    </location>
</feature>
<dbReference type="EMBL" id="BNJF01000001">
    <property type="protein sequence ID" value="GHO42201.1"/>
    <property type="molecule type" value="Genomic_DNA"/>
</dbReference>
<reference evidence="2" key="1">
    <citation type="submission" date="2020-10" db="EMBL/GenBank/DDBJ databases">
        <title>Taxonomic study of unclassified bacteria belonging to the class Ktedonobacteria.</title>
        <authorList>
            <person name="Yabe S."/>
            <person name="Wang C.M."/>
            <person name="Zheng Y."/>
            <person name="Sakai Y."/>
            <person name="Cavaletti L."/>
            <person name="Monciardini P."/>
            <person name="Donadio S."/>
        </authorList>
    </citation>
    <scope>NUCLEOTIDE SEQUENCE</scope>
    <source>
        <strain evidence="2">SOSP1-1</strain>
    </source>
</reference>
<feature type="transmembrane region" description="Helical" evidence="1">
    <location>
        <begin position="144"/>
        <end position="166"/>
    </location>
</feature>
<evidence type="ECO:0000313" key="2">
    <source>
        <dbReference type="EMBL" id="GHO42201.1"/>
    </source>
</evidence>
<keyword evidence="1" id="KW-0812">Transmembrane</keyword>
<evidence type="ECO:0000313" key="3">
    <source>
        <dbReference type="Proteomes" id="UP000612362"/>
    </source>
</evidence>
<evidence type="ECO:0000256" key="1">
    <source>
        <dbReference type="SAM" id="Phobius"/>
    </source>
</evidence>
<feature type="transmembrane region" description="Helical" evidence="1">
    <location>
        <begin position="172"/>
        <end position="194"/>
    </location>
</feature>
<keyword evidence="3" id="KW-1185">Reference proteome</keyword>
<feature type="transmembrane region" description="Helical" evidence="1">
    <location>
        <begin position="46"/>
        <end position="65"/>
    </location>
</feature>
<comment type="caution">
    <text evidence="2">The sequence shown here is derived from an EMBL/GenBank/DDBJ whole genome shotgun (WGS) entry which is preliminary data.</text>
</comment>
<dbReference type="AlphaFoldDB" id="A0A8J3HS01"/>